<dbReference type="AlphaFoldDB" id="X0TNC9"/>
<gene>
    <name evidence="2" type="ORF">S01H1_28134</name>
</gene>
<feature type="domain" description="Glycosyltransferase 2-like" evidence="1">
    <location>
        <begin position="2"/>
        <end position="117"/>
    </location>
</feature>
<organism evidence="2">
    <name type="scientific">marine sediment metagenome</name>
    <dbReference type="NCBI Taxonomy" id="412755"/>
    <lineage>
        <taxon>unclassified sequences</taxon>
        <taxon>metagenomes</taxon>
        <taxon>ecological metagenomes</taxon>
    </lineage>
</organism>
<dbReference type="PANTHER" id="PTHR22916">
    <property type="entry name" value="GLYCOSYLTRANSFERASE"/>
    <property type="match status" value="1"/>
</dbReference>
<dbReference type="InterPro" id="IPR001173">
    <property type="entry name" value="Glyco_trans_2-like"/>
</dbReference>
<dbReference type="GO" id="GO:0016758">
    <property type="term" value="F:hexosyltransferase activity"/>
    <property type="evidence" value="ECO:0007669"/>
    <property type="project" value="UniProtKB-ARBA"/>
</dbReference>
<dbReference type="PANTHER" id="PTHR22916:SF3">
    <property type="entry name" value="UDP-GLCNAC:BETAGAL BETA-1,3-N-ACETYLGLUCOSAMINYLTRANSFERASE-LIKE PROTEIN 1"/>
    <property type="match status" value="1"/>
</dbReference>
<protein>
    <recommendedName>
        <fullName evidence="1">Glycosyltransferase 2-like domain-containing protein</fullName>
    </recommendedName>
</protein>
<dbReference type="Gene3D" id="3.90.550.10">
    <property type="entry name" value="Spore Coat Polysaccharide Biosynthesis Protein SpsA, Chain A"/>
    <property type="match status" value="1"/>
</dbReference>
<feature type="non-terminal residue" evidence="2">
    <location>
        <position position="218"/>
    </location>
</feature>
<evidence type="ECO:0000313" key="2">
    <source>
        <dbReference type="EMBL" id="GAF95048.1"/>
    </source>
</evidence>
<dbReference type="CDD" id="cd00761">
    <property type="entry name" value="Glyco_tranf_GTA_type"/>
    <property type="match status" value="1"/>
</dbReference>
<dbReference type="EMBL" id="BARS01017175">
    <property type="protein sequence ID" value="GAF95048.1"/>
    <property type="molecule type" value="Genomic_DNA"/>
</dbReference>
<reference evidence="2" key="1">
    <citation type="journal article" date="2014" name="Front. Microbiol.">
        <title>High frequency of phylogenetically diverse reductive dehalogenase-homologous genes in deep subseafloor sedimentary metagenomes.</title>
        <authorList>
            <person name="Kawai M."/>
            <person name="Futagami T."/>
            <person name="Toyoda A."/>
            <person name="Takaki Y."/>
            <person name="Nishi S."/>
            <person name="Hori S."/>
            <person name="Arai W."/>
            <person name="Tsubouchi T."/>
            <person name="Morono Y."/>
            <person name="Uchiyama I."/>
            <person name="Ito T."/>
            <person name="Fujiyama A."/>
            <person name="Inagaki F."/>
            <person name="Takami H."/>
        </authorList>
    </citation>
    <scope>NUCLEOTIDE SEQUENCE</scope>
    <source>
        <strain evidence="2">Expedition CK06-06</strain>
    </source>
</reference>
<evidence type="ECO:0000259" key="1">
    <source>
        <dbReference type="Pfam" id="PF00535"/>
    </source>
</evidence>
<comment type="caution">
    <text evidence="2">The sequence shown here is derived from an EMBL/GenBank/DDBJ whole genome shotgun (WGS) entry which is preliminary data.</text>
</comment>
<dbReference type="SUPFAM" id="SSF53448">
    <property type="entry name" value="Nucleotide-diphospho-sugar transferases"/>
    <property type="match status" value="1"/>
</dbReference>
<accession>X0TNC9</accession>
<dbReference type="InterPro" id="IPR029044">
    <property type="entry name" value="Nucleotide-diphossugar_trans"/>
</dbReference>
<proteinExistence type="predicted"/>
<name>X0TNC9_9ZZZZ</name>
<dbReference type="Pfam" id="PF00535">
    <property type="entry name" value="Glycos_transf_2"/>
    <property type="match status" value="1"/>
</dbReference>
<sequence length="218" mass="25723">MDERIRPYYFQDNKGPYVRRNFAIERVNSDFIVIQDADDIMRPAKLETLYNEITTDERLGIVGSFYHSFLDEFKELQYAEKQEFPLEHNEIIDKLGNWRAGICHGSAIIRKELFQSIGLYDENPFGADSFWLAKVVEYVRCTADVKLKNIPEFLMLRRTHSSSQTQIIPTDNPRSRRGLYKQYCEGKLRKVRQKLKDSPHTDIKTELKNCKCLDFIEK</sequence>